<gene>
    <name evidence="2" type="ORF">FOF46_16900</name>
</gene>
<evidence type="ECO:0000313" key="2">
    <source>
        <dbReference type="EMBL" id="TSE07095.1"/>
    </source>
</evidence>
<evidence type="ECO:0000256" key="1">
    <source>
        <dbReference type="ARBA" id="ARBA00022729"/>
    </source>
</evidence>
<protein>
    <submittedName>
        <fullName evidence="2">T9SS type A sorting domain-containing protein</fullName>
    </submittedName>
</protein>
<dbReference type="EMBL" id="VLNR01000037">
    <property type="protein sequence ID" value="TSE07095.1"/>
    <property type="molecule type" value="Genomic_DNA"/>
</dbReference>
<dbReference type="InterPro" id="IPR026444">
    <property type="entry name" value="Secre_tail"/>
</dbReference>
<accession>A0A554VHP9</accession>
<keyword evidence="3" id="KW-1185">Reference proteome</keyword>
<dbReference type="AlphaFoldDB" id="A0A554VHP9"/>
<dbReference type="SUPFAM" id="SSF53474">
    <property type="entry name" value="alpha/beta-Hydrolases"/>
    <property type="match status" value="1"/>
</dbReference>
<dbReference type="Proteomes" id="UP000318833">
    <property type="component" value="Unassembled WGS sequence"/>
</dbReference>
<keyword evidence="1" id="KW-0732">Signal</keyword>
<dbReference type="RefSeq" id="WP_143917267.1">
    <property type="nucleotide sequence ID" value="NZ_CANMIK010000042.1"/>
</dbReference>
<dbReference type="InterPro" id="IPR029058">
    <property type="entry name" value="AB_hydrolase_fold"/>
</dbReference>
<comment type="caution">
    <text evidence="2">The sequence shown here is derived from an EMBL/GenBank/DDBJ whole genome shotgun (WGS) entry which is preliminary data.</text>
</comment>
<proteinExistence type="predicted"/>
<dbReference type="OrthoDB" id="9765872at2"/>
<dbReference type="NCBIfam" id="TIGR04183">
    <property type="entry name" value="Por_Secre_tail"/>
    <property type="match status" value="1"/>
</dbReference>
<sequence>MKLKTTLIALFSCAILCSQSFREVQLPKPENLSSFFIGPLLKSTIHYGVTPPNFNGKVILFNHGYIDLNQSQFLFDNSFYQETYNEGYQAVFVATTRGEGIWINGKLLAESIDIVTQKFDVDQLYLIAHSNGGKASEAAMFHYGKKNKVAQAFALGTPFWGTYLADISQMPWLNWAWKLTGLNEGARTSTTYYCRDVIRPFLDNHPNNEPEKFVVLGASGYYKGSTIAAPAFLLTGGILLPVQGINDGVAPYRSTLRPGAEYVFRKNDSRAIFDHLDVSLGQFSWSYIKSYIENRAPKNTITPDTNHNNFKIESNYYIIQSENEYDRIVLDKNSSYAVTEVIHENPTAEFKVFDKNHKKLNLSKSFSTESHKTTIPVSQHDLTLKSDSRFAAFVKQNSGVKMSLEHIIEKNHQILKVKIYSDKKDFLSLLNTEVRAVITKTSKIDGTPLQNDSKVIIFEKDKDGFYFDTRNLEEGVYSLFLNSENKGNFRRSIISGFVVGDIKNNLTTIENENTLEKPEKSIQITPNSVKDQAVLFIKGYTTLNNWLNVKIYDITGKDIKSFTIRTNQSLKYNISEQLQTLSSGIYLLNVDDFKTIKFNKE</sequence>
<organism evidence="2 3">
    <name type="scientific">Aquimarina algiphila</name>
    <dbReference type="NCBI Taxonomy" id="2047982"/>
    <lineage>
        <taxon>Bacteria</taxon>
        <taxon>Pseudomonadati</taxon>
        <taxon>Bacteroidota</taxon>
        <taxon>Flavobacteriia</taxon>
        <taxon>Flavobacteriales</taxon>
        <taxon>Flavobacteriaceae</taxon>
        <taxon>Aquimarina</taxon>
    </lineage>
</organism>
<dbReference type="Gene3D" id="3.40.50.1820">
    <property type="entry name" value="alpha/beta hydrolase"/>
    <property type="match status" value="1"/>
</dbReference>
<name>A0A554VHP9_9FLAO</name>
<reference evidence="2 3" key="1">
    <citation type="submission" date="2019-07" db="EMBL/GenBank/DDBJ databases">
        <title>The draft genome sequence of Aquimarina algiphila M91.</title>
        <authorList>
            <person name="Meng X."/>
        </authorList>
    </citation>
    <scope>NUCLEOTIDE SEQUENCE [LARGE SCALE GENOMIC DNA]</scope>
    <source>
        <strain evidence="2 3">M91</strain>
    </source>
</reference>
<evidence type="ECO:0000313" key="3">
    <source>
        <dbReference type="Proteomes" id="UP000318833"/>
    </source>
</evidence>